<reference evidence="2" key="1">
    <citation type="submission" date="2016-10" db="EMBL/GenBank/DDBJ databases">
        <authorList>
            <person name="Varghese N."/>
            <person name="Submissions S."/>
        </authorList>
    </citation>
    <scope>NUCLEOTIDE SEQUENCE [LARGE SCALE GENOMIC DNA]</scope>
    <source>
        <strain evidence="2">DSM 7481</strain>
    </source>
</reference>
<gene>
    <name evidence="1" type="ORF">SAMN04489710_11149</name>
</gene>
<dbReference type="AlphaFoldDB" id="A0A1I1X0Q3"/>
<accession>A0A1I1X0Q3</accession>
<dbReference type="EMBL" id="FOMQ01000011">
    <property type="protein sequence ID" value="SFD99273.1"/>
    <property type="molecule type" value="Genomic_DNA"/>
</dbReference>
<sequence>MFEFLQAGQRAGGEIAVRNVLSDSDSVTVFRMCVAGLQKFFEHRSQVSLAFRKSHRCAKAFHAPNCFVRPCHLPKYAAVWGRR</sequence>
<evidence type="ECO:0000313" key="2">
    <source>
        <dbReference type="Proteomes" id="UP000199517"/>
    </source>
</evidence>
<evidence type="ECO:0000313" key="1">
    <source>
        <dbReference type="EMBL" id="SFD99273.1"/>
    </source>
</evidence>
<keyword evidence="2" id="KW-1185">Reference proteome</keyword>
<proteinExistence type="predicted"/>
<dbReference type="Proteomes" id="UP000199517">
    <property type="component" value="Unassembled WGS sequence"/>
</dbReference>
<protein>
    <submittedName>
        <fullName evidence="1">Uncharacterized protein</fullName>
    </submittedName>
</protein>
<dbReference type="STRING" id="32040.SAMN04489710_11149"/>
<organism evidence="1 2">
    <name type="scientific">Paracidovorax konjaci</name>
    <dbReference type="NCBI Taxonomy" id="32040"/>
    <lineage>
        <taxon>Bacteria</taxon>
        <taxon>Pseudomonadati</taxon>
        <taxon>Pseudomonadota</taxon>
        <taxon>Betaproteobacteria</taxon>
        <taxon>Burkholderiales</taxon>
        <taxon>Comamonadaceae</taxon>
        <taxon>Paracidovorax</taxon>
    </lineage>
</organism>
<name>A0A1I1X0Q3_9BURK</name>